<organism evidence="5 6">
    <name type="scientific">Gemmobacter aquaticus</name>
    <dbReference type="NCBI Taxonomy" id="490185"/>
    <lineage>
        <taxon>Bacteria</taxon>
        <taxon>Pseudomonadati</taxon>
        <taxon>Pseudomonadota</taxon>
        <taxon>Alphaproteobacteria</taxon>
        <taxon>Rhodobacterales</taxon>
        <taxon>Paracoccaceae</taxon>
        <taxon>Gemmobacter</taxon>
    </lineage>
</organism>
<dbReference type="InterPro" id="IPR036390">
    <property type="entry name" value="WH_DNA-bd_sf"/>
</dbReference>
<dbReference type="Pfam" id="PF00392">
    <property type="entry name" value="GntR"/>
    <property type="match status" value="1"/>
</dbReference>
<dbReference type="SUPFAM" id="SSF48008">
    <property type="entry name" value="GntR ligand-binding domain-like"/>
    <property type="match status" value="1"/>
</dbReference>
<keyword evidence="1" id="KW-0805">Transcription regulation</keyword>
<protein>
    <submittedName>
        <fullName evidence="5">GntR family transcriptional regulator</fullName>
    </submittedName>
</protein>
<dbReference type="InterPro" id="IPR000524">
    <property type="entry name" value="Tscrpt_reg_HTH_GntR"/>
</dbReference>
<evidence type="ECO:0000313" key="5">
    <source>
        <dbReference type="EMBL" id="GGO26485.1"/>
    </source>
</evidence>
<dbReference type="GO" id="GO:0003677">
    <property type="term" value="F:DNA binding"/>
    <property type="evidence" value="ECO:0007669"/>
    <property type="project" value="UniProtKB-KW"/>
</dbReference>
<feature type="domain" description="GntR C-terminal" evidence="4">
    <location>
        <begin position="88"/>
        <end position="211"/>
    </location>
</feature>
<keyword evidence="6" id="KW-1185">Reference proteome</keyword>
<evidence type="ECO:0000259" key="4">
    <source>
        <dbReference type="SMART" id="SM00895"/>
    </source>
</evidence>
<dbReference type="InterPro" id="IPR036388">
    <property type="entry name" value="WH-like_DNA-bd_sf"/>
</dbReference>
<dbReference type="InterPro" id="IPR011711">
    <property type="entry name" value="GntR_C"/>
</dbReference>
<reference evidence="5 6" key="1">
    <citation type="journal article" date="2014" name="Int. J. Syst. Evol. Microbiol.">
        <title>Complete genome sequence of Corynebacterium casei LMG S-19264T (=DSM 44701T), isolated from a smear-ripened cheese.</title>
        <authorList>
            <consortium name="US DOE Joint Genome Institute (JGI-PGF)"/>
            <person name="Walter F."/>
            <person name="Albersmeier A."/>
            <person name="Kalinowski J."/>
            <person name="Ruckert C."/>
        </authorList>
    </citation>
    <scope>NUCLEOTIDE SEQUENCE [LARGE SCALE GENOMIC DNA]</scope>
    <source>
        <strain evidence="5 6">CGMCC 1.7029</strain>
    </source>
</reference>
<dbReference type="OrthoDB" id="9815654at2"/>
<dbReference type="PANTHER" id="PTHR43537:SF39">
    <property type="entry name" value="HTH-TYPE TRANSCRIPTIONAL REGULATOR MCBR"/>
    <property type="match status" value="1"/>
</dbReference>
<accession>A0A917YHM6</accession>
<dbReference type="SUPFAM" id="SSF46785">
    <property type="entry name" value="Winged helix' DNA-binding domain"/>
    <property type="match status" value="1"/>
</dbReference>
<dbReference type="Proteomes" id="UP000598196">
    <property type="component" value="Unassembled WGS sequence"/>
</dbReference>
<keyword evidence="2" id="KW-0238">DNA-binding</keyword>
<dbReference type="Gene3D" id="1.20.120.530">
    <property type="entry name" value="GntR ligand-binding domain-like"/>
    <property type="match status" value="1"/>
</dbReference>
<dbReference type="Pfam" id="PF07729">
    <property type="entry name" value="FCD"/>
    <property type="match status" value="1"/>
</dbReference>
<dbReference type="SMART" id="SM00895">
    <property type="entry name" value="FCD"/>
    <property type="match status" value="1"/>
</dbReference>
<dbReference type="Gene3D" id="1.10.10.10">
    <property type="entry name" value="Winged helix-like DNA-binding domain superfamily/Winged helix DNA-binding domain"/>
    <property type="match status" value="1"/>
</dbReference>
<keyword evidence="3" id="KW-0804">Transcription</keyword>
<dbReference type="RefSeq" id="WP_146285506.1">
    <property type="nucleotide sequence ID" value="NZ_BMLP01000001.1"/>
</dbReference>
<dbReference type="GO" id="GO:0003700">
    <property type="term" value="F:DNA-binding transcription factor activity"/>
    <property type="evidence" value="ECO:0007669"/>
    <property type="project" value="InterPro"/>
</dbReference>
<evidence type="ECO:0000256" key="1">
    <source>
        <dbReference type="ARBA" id="ARBA00023015"/>
    </source>
</evidence>
<dbReference type="PANTHER" id="PTHR43537">
    <property type="entry name" value="TRANSCRIPTIONAL REGULATOR, GNTR FAMILY"/>
    <property type="match status" value="1"/>
</dbReference>
<dbReference type="EMBL" id="BMLP01000001">
    <property type="protein sequence ID" value="GGO26485.1"/>
    <property type="molecule type" value="Genomic_DNA"/>
</dbReference>
<name>A0A917YHM6_9RHOB</name>
<evidence type="ECO:0000256" key="3">
    <source>
        <dbReference type="ARBA" id="ARBA00023163"/>
    </source>
</evidence>
<dbReference type="InterPro" id="IPR008920">
    <property type="entry name" value="TF_FadR/GntR_C"/>
</dbReference>
<gene>
    <name evidence="5" type="ORF">GCM10010991_07240</name>
</gene>
<evidence type="ECO:0000313" key="6">
    <source>
        <dbReference type="Proteomes" id="UP000598196"/>
    </source>
</evidence>
<sequence>MDDTTAAQAEARKVPTHEITYLRLRDMVLYGVLAPGQPVTIQGLIRDLDAGMTPVREAIRRLTAEGALVLHDNRRVSVPRMTPALLDQLVHVREAVEPKLAELACPHVTPELLERLIEIDHGIEPAIRDADVQTYLRLNHAFHFALYEAAGATVLEDIARSIWLRFGPSLRVILARYINSGLPDRHAEALDAMRAGDAQALATAIREDIAQGIDQVRASLAEGDL</sequence>
<comment type="caution">
    <text evidence="5">The sequence shown here is derived from an EMBL/GenBank/DDBJ whole genome shotgun (WGS) entry which is preliminary data.</text>
</comment>
<dbReference type="AlphaFoldDB" id="A0A917YHM6"/>
<evidence type="ECO:0000256" key="2">
    <source>
        <dbReference type="ARBA" id="ARBA00023125"/>
    </source>
</evidence>
<proteinExistence type="predicted"/>